<dbReference type="Proteomes" id="UP000324022">
    <property type="component" value="Unassembled WGS sequence"/>
</dbReference>
<dbReference type="OrthoDB" id="10534858at2759"/>
<dbReference type="AlphaFoldDB" id="A0A5C3E9D8"/>
<dbReference type="EMBL" id="OOIN01000017">
    <property type="protein sequence ID" value="SPO27303.1"/>
    <property type="molecule type" value="Genomic_DNA"/>
</dbReference>
<gene>
    <name evidence="2" type="ORF">UTRI_10420</name>
</gene>
<proteinExistence type="predicted"/>
<keyword evidence="3" id="KW-1185">Reference proteome</keyword>
<evidence type="ECO:0000313" key="3">
    <source>
        <dbReference type="Proteomes" id="UP000324022"/>
    </source>
</evidence>
<accession>A0A5C3E9D8</accession>
<sequence length="301" mass="33980">MGKSESTHSEASSEMSDASDEKTSETGLNYVPDADNEASEDPSTKQQANILTESNTQESSSEEAEEENVDANAAEQNSSVIGPSETDLVWEVIYNAKEDEVGVDYLLDKSIPWSQKKAVMVFQLPDVIGLERKEENYVLQPLEKAQIIRDIICHLRKIEVIAKTAPAPNIWFRGAIIYIECRSYFMAERLLQQPPCHKGFPMDVISKPFKADFPEAHIYRFSYFKSSASLKQLFAKYVGELSKRLNTDHLIALAQYYAFDNGLEDERVFTGTLVLFAGRRKSGPLPLFENISPEKVEYKQT</sequence>
<organism evidence="2 3">
    <name type="scientific">Ustilago trichophora</name>
    <dbReference type="NCBI Taxonomy" id="86804"/>
    <lineage>
        <taxon>Eukaryota</taxon>
        <taxon>Fungi</taxon>
        <taxon>Dikarya</taxon>
        <taxon>Basidiomycota</taxon>
        <taxon>Ustilaginomycotina</taxon>
        <taxon>Ustilaginomycetes</taxon>
        <taxon>Ustilaginales</taxon>
        <taxon>Ustilaginaceae</taxon>
        <taxon>Ustilago</taxon>
    </lineage>
</organism>
<name>A0A5C3E9D8_9BASI</name>
<feature type="compositionally biased region" description="Acidic residues" evidence="1">
    <location>
        <begin position="60"/>
        <end position="69"/>
    </location>
</feature>
<evidence type="ECO:0000313" key="2">
    <source>
        <dbReference type="EMBL" id="SPO27303.1"/>
    </source>
</evidence>
<feature type="region of interest" description="Disordered" evidence="1">
    <location>
        <begin position="1"/>
        <end position="80"/>
    </location>
</feature>
<reference evidence="2 3" key="1">
    <citation type="submission" date="2018-03" db="EMBL/GenBank/DDBJ databases">
        <authorList>
            <person name="Guldener U."/>
        </authorList>
    </citation>
    <scope>NUCLEOTIDE SEQUENCE [LARGE SCALE GENOMIC DNA]</scope>
    <source>
        <strain evidence="2 3">NBRC100155</strain>
    </source>
</reference>
<protein>
    <submittedName>
        <fullName evidence="2">Uncharacterized protein</fullName>
    </submittedName>
</protein>
<evidence type="ECO:0000256" key="1">
    <source>
        <dbReference type="SAM" id="MobiDB-lite"/>
    </source>
</evidence>